<dbReference type="PROSITE" id="PS50835">
    <property type="entry name" value="IG_LIKE"/>
    <property type="match status" value="1"/>
</dbReference>
<dbReference type="SUPFAM" id="SSF48726">
    <property type="entry name" value="Immunoglobulin"/>
    <property type="match status" value="1"/>
</dbReference>
<reference evidence="3" key="2">
    <citation type="submission" date="2025-09" db="UniProtKB">
        <authorList>
            <consortium name="Ensembl"/>
        </authorList>
    </citation>
    <scope>IDENTIFICATION</scope>
</reference>
<dbReference type="InterPro" id="IPR007110">
    <property type="entry name" value="Ig-like_dom"/>
</dbReference>
<protein>
    <recommendedName>
        <fullName evidence="2">Ig-like domain-containing protein</fullName>
    </recommendedName>
</protein>
<dbReference type="InterPro" id="IPR036179">
    <property type="entry name" value="Ig-like_dom_sf"/>
</dbReference>
<dbReference type="InterPro" id="IPR003598">
    <property type="entry name" value="Ig_sub2"/>
</dbReference>
<name>A0A8C8AI23_9STRI</name>
<evidence type="ECO:0000259" key="2">
    <source>
        <dbReference type="PROSITE" id="PS50835"/>
    </source>
</evidence>
<sequence length="146" mass="14079">APGTAADTGLTPAPSLGPAVPVAGATIAMARTESSVPAGESLNLSCSVQAGTAPVTFTWLRDGQELGSGPVLALGAVGPAHAGTYHCLATNRGSRAQVGPRSPAPSLGSPQGSPGPGADPGSSRSVPSCGRGAQRVPPAPARGRRG</sequence>
<organism evidence="3 4">
    <name type="scientific">Otus sunia</name>
    <name type="common">Oriental scops-owl</name>
    <dbReference type="NCBI Taxonomy" id="257818"/>
    <lineage>
        <taxon>Eukaryota</taxon>
        <taxon>Metazoa</taxon>
        <taxon>Chordata</taxon>
        <taxon>Craniata</taxon>
        <taxon>Vertebrata</taxon>
        <taxon>Euteleostomi</taxon>
        <taxon>Archelosauria</taxon>
        <taxon>Archosauria</taxon>
        <taxon>Dinosauria</taxon>
        <taxon>Saurischia</taxon>
        <taxon>Theropoda</taxon>
        <taxon>Coelurosauria</taxon>
        <taxon>Aves</taxon>
        <taxon>Neognathae</taxon>
        <taxon>Neoaves</taxon>
        <taxon>Telluraves</taxon>
        <taxon>Strigiformes</taxon>
        <taxon>Strigidae</taxon>
        <taxon>Otus</taxon>
    </lineage>
</organism>
<dbReference type="AlphaFoldDB" id="A0A8C8AI23"/>
<dbReference type="Gene3D" id="2.60.40.10">
    <property type="entry name" value="Immunoglobulins"/>
    <property type="match status" value="1"/>
</dbReference>
<dbReference type="InterPro" id="IPR003599">
    <property type="entry name" value="Ig_sub"/>
</dbReference>
<reference evidence="3" key="1">
    <citation type="submission" date="2025-08" db="UniProtKB">
        <authorList>
            <consortium name="Ensembl"/>
        </authorList>
    </citation>
    <scope>IDENTIFICATION</scope>
</reference>
<feature type="region of interest" description="Disordered" evidence="1">
    <location>
        <begin position="91"/>
        <end position="146"/>
    </location>
</feature>
<keyword evidence="4" id="KW-1185">Reference proteome</keyword>
<dbReference type="InterPro" id="IPR013783">
    <property type="entry name" value="Ig-like_fold"/>
</dbReference>
<proteinExistence type="predicted"/>
<dbReference type="SMART" id="SM00409">
    <property type="entry name" value="IG"/>
    <property type="match status" value="1"/>
</dbReference>
<dbReference type="Pfam" id="PF13927">
    <property type="entry name" value="Ig_3"/>
    <property type="match status" value="1"/>
</dbReference>
<evidence type="ECO:0000313" key="3">
    <source>
        <dbReference type="Ensembl" id="ENSOSUP00000004551.1"/>
    </source>
</evidence>
<evidence type="ECO:0000256" key="1">
    <source>
        <dbReference type="SAM" id="MobiDB-lite"/>
    </source>
</evidence>
<evidence type="ECO:0000313" key="4">
    <source>
        <dbReference type="Proteomes" id="UP000694552"/>
    </source>
</evidence>
<accession>A0A8C8AI23</accession>
<dbReference type="Proteomes" id="UP000694552">
    <property type="component" value="Unplaced"/>
</dbReference>
<dbReference type="SMART" id="SM00408">
    <property type="entry name" value="IGc2"/>
    <property type="match status" value="1"/>
</dbReference>
<dbReference type="Ensembl" id="ENSOSUT00000004701.1">
    <property type="protein sequence ID" value="ENSOSUP00000004551.1"/>
    <property type="gene ID" value="ENSOSUG00000003354.1"/>
</dbReference>
<feature type="domain" description="Ig-like" evidence="2">
    <location>
        <begin position="18"/>
        <end position="99"/>
    </location>
</feature>